<gene>
    <name evidence="6" type="primary">GUSB</name>
    <name evidence="6" type="ORF">AK812_SmicGene25058</name>
</gene>
<dbReference type="InterPro" id="IPR051913">
    <property type="entry name" value="GH2_Domain-Containing"/>
</dbReference>
<dbReference type="EMBL" id="LSRX01000595">
    <property type="protein sequence ID" value="OLP93096.1"/>
    <property type="molecule type" value="Genomic_DNA"/>
</dbReference>
<evidence type="ECO:0000259" key="5">
    <source>
        <dbReference type="Pfam" id="PF02836"/>
    </source>
</evidence>
<comment type="similarity">
    <text evidence="1">Belongs to the glycosyl hydrolase 2 family.</text>
</comment>
<keyword evidence="3" id="KW-0326">Glycosidase</keyword>
<proteinExistence type="inferred from homology"/>
<dbReference type="Pfam" id="PF02836">
    <property type="entry name" value="Glyco_hydro_2_C"/>
    <property type="match status" value="1"/>
</dbReference>
<dbReference type="Proteomes" id="UP000186817">
    <property type="component" value="Unassembled WGS sequence"/>
</dbReference>
<dbReference type="OMA" id="YPAWYPT"/>
<feature type="domain" description="Glycoside hydrolase family 2 immunoglobulin-like beta-sandwich" evidence="4">
    <location>
        <begin position="423"/>
        <end position="463"/>
    </location>
</feature>
<dbReference type="InterPro" id="IPR006102">
    <property type="entry name" value="Ig-like_GH2"/>
</dbReference>
<organism evidence="6 7">
    <name type="scientific">Symbiodinium microadriaticum</name>
    <name type="common">Dinoflagellate</name>
    <name type="synonym">Zooxanthella microadriatica</name>
    <dbReference type="NCBI Taxonomy" id="2951"/>
    <lineage>
        <taxon>Eukaryota</taxon>
        <taxon>Sar</taxon>
        <taxon>Alveolata</taxon>
        <taxon>Dinophyceae</taxon>
        <taxon>Suessiales</taxon>
        <taxon>Symbiodiniaceae</taxon>
        <taxon>Symbiodinium</taxon>
    </lineage>
</organism>
<feature type="domain" description="Glycoside hydrolase family 2 catalytic" evidence="5">
    <location>
        <begin position="469"/>
        <end position="764"/>
    </location>
</feature>
<comment type="caution">
    <text evidence="6">The sequence shown here is derived from an EMBL/GenBank/DDBJ whole genome shotgun (WGS) entry which is preliminary data.</text>
</comment>
<dbReference type="SUPFAM" id="SSF49303">
    <property type="entry name" value="beta-Galactosidase/glucuronidase domain"/>
    <property type="match status" value="1"/>
</dbReference>
<dbReference type="AlphaFoldDB" id="A0A1Q9DCZ6"/>
<evidence type="ECO:0000256" key="1">
    <source>
        <dbReference type="ARBA" id="ARBA00007401"/>
    </source>
</evidence>
<dbReference type="InterPro" id="IPR006103">
    <property type="entry name" value="Glyco_hydro_2_cat"/>
</dbReference>
<dbReference type="OrthoDB" id="408532at2759"/>
<reference evidence="6 7" key="1">
    <citation type="submission" date="2016-02" db="EMBL/GenBank/DDBJ databases">
        <title>Genome analysis of coral dinoflagellate symbionts highlights evolutionary adaptations to a symbiotic lifestyle.</title>
        <authorList>
            <person name="Aranda M."/>
            <person name="Li Y."/>
            <person name="Liew Y.J."/>
            <person name="Baumgarten S."/>
            <person name="Simakov O."/>
            <person name="Wilson M."/>
            <person name="Piel J."/>
            <person name="Ashoor H."/>
            <person name="Bougouffa S."/>
            <person name="Bajic V.B."/>
            <person name="Ryu T."/>
            <person name="Ravasi T."/>
            <person name="Bayer T."/>
            <person name="Micklem G."/>
            <person name="Kim H."/>
            <person name="Bhak J."/>
            <person name="Lajeunesse T.C."/>
            <person name="Voolstra C.R."/>
        </authorList>
    </citation>
    <scope>NUCLEOTIDE SEQUENCE [LARGE SCALE GENOMIC DNA]</scope>
    <source>
        <strain evidence="6 7">CCMP2467</strain>
    </source>
</reference>
<accession>A0A1Q9DCZ6</accession>
<dbReference type="Gene3D" id="2.60.120.260">
    <property type="entry name" value="Galactose-binding domain-like"/>
    <property type="match status" value="1"/>
</dbReference>
<dbReference type="PANTHER" id="PTHR42732">
    <property type="entry name" value="BETA-GALACTOSIDASE"/>
    <property type="match status" value="1"/>
</dbReference>
<keyword evidence="2" id="KW-0378">Hydrolase</keyword>
<protein>
    <submittedName>
        <fullName evidence="6">Beta-glucuronidase</fullName>
    </submittedName>
</protein>
<dbReference type="InterPro" id="IPR008979">
    <property type="entry name" value="Galactose-bd-like_sf"/>
</dbReference>
<dbReference type="SUPFAM" id="SSF49785">
    <property type="entry name" value="Galactose-binding domain-like"/>
    <property type="match status" value="1"/>
</dbReference>
<dbReference type="InterPro" id="IPR017853">
    <property type="entry name" value="GH"/>
</dbReference>
<evidence type="ECO:0000313" key="7">
    <source>
        <dbReference type="Proteomes" id="UP000186817"/>
    </source>
</evidence>
<dbReference type="SUPFAM" id="SSF51445">
    <property type="entry name" value="(Trans)glycosidases"/>
    <property type="match status" value="1"/>
</dbReference>
<evidence type="ECO:0000313" key="6">
    <source>
        <dbReference type="EMBL" id="OLP93096.1"/>
    </source>
</evidence>
<dbReference type="GO" id="GO:0005975">
    <property type="term" value="P:carbohydrate metabolic process"/>
    <property type="evidence" value="ECO:0007669"/>
    <property type="project" value="InterPro"/>
</dbReference>
<sequence length="797" mass="89417">MRADRAKWTSQMRCSQKDEHLVMGECVSAALRFAIRVHTLHASIIALHGEADPATRYMKEQLYPWTVYHCFIGAAFSTLPRGGSYIPWRCLKIRAMAQAAWTLLGRGAAQARKGEGLRTRPWWALGWLVLIQACGAVDWPREPPSWPKYPGRQVSVLNGTWQFAFLGDVVLNAKLLVENVSMEPVVVPDAFDMRAETPRCSTCWPKEVTESNEELCRVCCSRAYGWQGNQQCWQTLPEAEREVAFESCCSQHWLRHRRGVALYKTQVEVVFNTSAVLLFGACALRCLVAVDGVVLADHSGLSPFSVPVTSAERQLRSIAVLVDNRFDPVTHPVHQNKYDWYQGGGLLRAVQFHSLQGPGAEPTYLAAVDVFPTTLEHVDLDVRAVVGSPAAQGLQYRWRFDDPHQGCDWASWSTVILGTASRNVSVPNARSWSPENPNLHRLKVALLSSGQLLDCVEVRFGLRRVSTSGRDILLNGQSLKLFGFNRHDLVASPVLSHEELVRDIQLLRDVGASFVRGAHYAQDQRFLDLCDENGLLVWEEVLGWQNTPKDFADGIFMMQSLKLADEMAAASVNHPSVIFFGFFNEGRSDDPSPATEAAYRGMANRLREKSRGTRLVSWGSSTTIADRYLQYADVCSFHHYPAWYPTTAPGDLDEVKEIPLIWEAYARFVEENFPSKPLLITEAGAGGLFGHHGPTEEKWTEEFQSLLMQMHYLSVFTNPKIAGLALWQFADIPIDRLVSTDDQRPRGLNNKGVVSLSRMPKLAFQALHLLRNRKPGQYFGLILPPQDADRLTGLFKV</sequence>
<dbReference type="Gene3D" id="3.20.20.80">
    <property type="entry name" value="Glycosidases"/>
    <property type="match status" value="1"/>
</dbReference>
<dbReference type="InterPro" id="IPR013783">
    <property type="entry name" value="Ig-like_fold"/>
</dbReference>
<dbReference type="Gene3D" id="2.60.40.10">
    <property type="entry name" value="Immunoglobulins"/>
    <property type="match status" value="1"/>
</dbReference>
<evidence type="ECO:0000259" key="4">
    <source>
        <dbReference type="Pfam" id="PF00703"/>
    </source>
</evidence>
<dbReference type="InterPro" id="IPR036156">
    <property type="entry name" value="Beta-gal/glucu_dom_sf"/>
</dbReference>
<keyword evidence="7" id="KW-1185">Reference proteome</keyword>
<dbReference type="Pfam" id="PF00703">
    <property type="entry name" value="Glyco_hydro_2"/>
    <property type="match status" value="1"/>
</dbReference>
<evidence type="ECO:0000256" key="2">
    <source>
        <dbReference type="ARBA" id="ARBA00022801"/>
    </source>
</evidence>
<dbReference type="GO" id="GO:0004553">
    <property type="term" value="F:hydrolase activity, hydrolyzing O-glycosyl compounds"/>
    <property type="evidence" value="ECO:0007669"/>
    <property type="project" value="InterPro"/>
</dbReference>
<name>A0A1Q9DCZ6_SYMMI</name>
<dbReference type="PANTHER" id="PTHR42732:SF1">
    <property type="entry name" value="BETA-MANNOSIDASE"/>
    <property type="match status" value="1"/>
</dbReference>
<evidence type="ECO:0000256" key="3">
    <source>
        <dbReference type="ARBA" id="ARBA00023295"/>
    </source>
</evidence>